<gene>
    <name evidence="1" type="ORF">OH76DRAFT_616475</name>
</gene>
<name>A0A371D8W5_9APHY</name>
<evidence type="ECO:0000313" key="1">
    <source>
        <dbReference type="EMBL" id="RDX48967.1"/>
    </source>
</evidence>
<evidence type="ECO:0000313" key="2">
    <source>
        <dbReference type="Proteomes" id="UP000256964"/>
    </source>
</evidence>
<dbReference type="Proteomes" id="UP000256964">
    <property type="component" value="Unassembled WGS sequence"/>
</dbReference>
<protein>
    <submittedName>
        <fullName evidence="1">Uncharacterized protein</fullName>
    </submittedName>
</protein>
<organism evidence="1 2">
    <name type="scientific">Lentinus brumalis</name>
    <dbReference type="NCBI Taxonomy" id="2498619"/>
    <lineage>
        <taxon>Eukaryota</taxon>
        <taxon>Fungi</taxon>
        <taxon>Dikarya</taxon>
        <taxon>Basidiomycota</taxon>
        <taxon>Agaricomycotina</taxon>
        <taxon>Agaricomycetes</taxon>
        <taxon>Polyporales</taxon>
        <taxon>Polyporaceae</taxon>
        <taxon>Lentinus</taxon>
    </lineage>
</organism>
<proteinExistence type="predicted"/>
<reference evidence="1 2" key="1">
    <citation type="journal article" date="2018" name="Biotechnol. Biofuels">
        <title>Integrative visual omics of the white-rot fungus Polyporus brumalis exposes the biotechnological potential of its oxidative enzymes for delignifying raw plant biomass.</title>
        <authorList>
            <person name="Miyauchi S."/>
            <person name="Rancon A."/>
            <person name="Drula E."/>
            <person name="Hage H."/>
            <person name="Chaduli D."/>
            <person name="Favel A."/>
            <person name="Grisel S."/>
            <person name="Henrissat B."/>
            <person name="Herpoel-Gimbert I."/>
            <person name="Ruiz-Duenas F.J."/>
            <person name="Chevret D."/>
            <person name="Hainaut M."/>
            <person name="Lin J."/>
            <person name="Wang M."/>
            <person name="Pangilinan J."/>
            <person name="Lipzen A."/>
            <person name="Lesage-Meessen L."/>
            <person name="Navarro D."/>
            <person name="Riley R."/>
            <person name="Grigoriev I.V."/>
            <person name="Zhou S."/>
            <person name="Raouche S."/>
            <person name="Rosso M.N."/>
        </authorList>
    </citation>
    <scope>NUCLEOTIDE SEQUENCE [LARGE SCALE GENOMIC DNA]</scope>
    <source>
        <strain evidence="1 2">BRFM 1820</strain>
    </source>
</reference>
<accession>A0A371D8W5</accession>
<sequence>MTFTHPLPCLDFSCFCIYLVTLLGRMSRSSRLSPIVAITLSRISSSVIALTSARIHICPPHRTASASYKKCYILLNVCRLRMRSAA</sequence>
<keyword evidence="2" id="KW-1185">Reference proteome</keyword>
<dbReference type="EMBL" id="KZ857408">
    <property type="protein sequence ID" value="RDX48967.1"/>
    <property type="molecule type" value="Genomic_DNA"/>
</dbReference>
<dbReference type="AlphaFoldDB" id="A0A371D8W5"/>